<evidence type="ECO:0000259" key="2">
    <source>
        <dbReference type="PROSITE" id="PS50263"/>
    </source>
</evidence>
<evidence type="ECO:0000256" key="1">
    <source>
        <dbReference type="ARBA" id="ARBA00022801"/>
    </source>
</evidence>
<gene>
    <name evidence="3" type="ORF">ENM11_02510</name>
</gene>
<dbReference type="Pfam" id="PF00795">
    <property type="entry name" value="CN_hydrolase"/>
    <property type="match status" value="1"/>
</dbReference>
<evidence type="ECO:0000313" key="3">
    <source>
        <dbReference type="EMBL" id="HHK68013.1"/>
    </source>
</evidence>
<feature type="domain" description="CN hydrolase" evidence="2">
    <location>
        <begin position="3"/>
        <end position="288"/>
    </location>
</feature>
<accession>A0A7C5QQN3</accession>
<protein>
    <submittedName>
        <fullName evidence="3">Hydrolase</fullName>
    </submittedName>
</protein>
<keyword evidence="1 3" id="KW-0378">Hydrolase</keyword>
<proteinExistence type="predicted"/>
<dbReference type="Gene3D" id="3.60.110.10">
    <property type="entry name" value="Carbon-nitrogen hydrolase"/>
    <property type="match status" value="1"/>
</dbReference>
<dbReference type="AlphaFoldDB" id="A0A7C5QQN3"/>
<dbReference type="PANTHER" id="PTHR43674">
    <property type="entry name" value="NITRILASE C965.09-RELATED"/>
    <property type="match status" value="1"/>
</dbReference>
<dbReference type="PANTHER" id="PTHR43674:SF2">
    <property type="entry name" value="BETA-UREIDOPROPIONASE"/>
    <property type="match status" value="1"/>
</dbReference>
<name>A0A7C5QQN3_CALS0</name>
<dbReference type="SUPFAM" id="SSF56317">
    <property type="entry name" value="Carbon-nitrogen hydrolase"/>
    <property type="match status" value="1"/>
</dbReference>
<reference evidence="3" key="1">
    <citation type="journal article" date="2020" name="mSystems">
        <title>Genome- and Community-Level Interaction Insights into Carbon Utilization and Element Cycling Functions of Hydrothermarchaeota in Hydrothermal Sediment.</title>
        <authorList>
            <person name="Zhou Z."/>
            <person name="Liu Y."/>
            <person name="Xu W."/>
            <person name="Pan J."/>
            <person name="Luo Z.H."/>
            <person name="Li M."/>
        </authorList>
    </citation>
    <scope>NUCLEOTIDE SEQUENCE [LARGE SCALE GENOMIC DNA]</scope>
    <source>
        <strain evidence="3">SpSt-1056</strain>
    </source>
</reference>
<comment type="caution">
    <text evidence="3">The sequence shown here is derived from an EMBL/GenBank/DDBJ whole genome shotgun (WGS) entry which is preliminary data.</text>
</comment>
<dbReference type="InterPro" id="IPR036526">
    <property type="entry name" value="C-N_Hydrolase_sf"/>
</dbReference>
<dbReference type="PROSITE" id="PS50263">
    <property type="entry name" value="CN_HYDROLASE"/>
    <property type="match status" value="1"/>
</dbReference>
<dbReference type="InterPro" id="IPR050345">
    <property type="entry name" value="Aliph_Amidase/BUP"/>
</dbReference>
<sequence>MKPYTAVGISSTVWGVRKRREILKNIDHIQEVVAAASWLSSLDLPVKLIALPEGGLQGFTDEVFDMDHIEYALNIAIEIPGEETDRLGEIAKQYRAYLIAQAKAMDERFPNRFFNNAFIIDPQGRIILRHYKNSPLYPVEHSVCPHDIYDEWIRLHGRNLNAFFPVVETEIGVLGCALANEGSYPEYIRGLAMNGAEVVYRPSYPHPHTQNEFWEIQNRARALDNNIYIVAPNTGTYYLTTDSPVPIDTFGGKSMIVDYKGRIVGKHEYGAGSSYCAGVIDIEALRDFRSRSLWANWMKDLRTEIIQIIYERDLYPKNLWLNRMPMKHREYEEKVIRSNIERMFQLGIWRRPEK</sequence>
<dbReference type="InterPro" id="IPR003010">
    <property type="entry name" value="C-N_Hydrolase"/>
</dbReference>
<organism evidence="3">
    <name type="scientific">Caldiarchaeum subterraneum</name>
    <dbReference type="NCBI Taxonomy" id="311458"/>
    <lineage>
        <taxon>Archaea</taxon>
        <taxon>Nitrososphaerota</taxon>
        <taxon>Candidatus Caldarchaeales</taxon>
        <taxon>Candidatus Caldarchaeaceae</taxon>
        <taxon>Candidatus Caldarchaeum</taxon>
    </lineage>
</organism>
<dbReference type="GO" id="GO:0016811">
    <property type="term" value="F:hydrolase activity, acting on carbon-nitrogen (but not peptide) bonds, in linear amides"/>
    <property type="evidence" value="ECO:0007669"/>
    <property type="project" value="UniProtKB-ARBA"/>
</dbReference>
<dbReference type="EMBL" id="DRWN01000022">
    <property type="protein sequence ID" value="HHK68013.1"/>
    <property type="molecule type" value="Genomic_DNA"/>
</dbReference>
<dbReference type="CDD" id="cd07582">
    <property type="entry name" value="nitrilase_4"/>
    <property type="match status" value="1"/>
</dbReference>